<evidence type="ECO:0000313" key="3">
    <source>
        <dbReference type="Proteomes" id="UP001454036"/>
    </source>
</evidence>
<dbReference type="InterPro" id="IPR025886">
    <property type="entry name" value="PP2-like"/>
</dbReference>
<evidence type="ECO:0000313" key="2">
    <source>
        <dbReference type="EMBL" id="GAA0174697.1"/>
    </source>
</evidence>
<proteinExistence type="predicted"/>
<name>A0AAV3RE79_LITER</name>
<dbReference type="AlphaFoldDB" id="A0AAV3RE79"/>
<feature type="compositionally biased region" description="Polar residues" evidence="1">
    <location>
        <begin position="1"/>
        <end position="17"/>
    </location>
</feature>
<dbReference type="Pfam" id="PF14299">
    <property type="entry name" value="PP2"/>
    <property type="match status" value="1"/>
</dbReference>
<protein>
    <recommendedName>
        <fullName evidence="4">Protein PHLOEM PROTEIN 2-LIKE A1-like</fullName>
    </recommendedName>
</protein>
<evidence type="ECO:0008006" key="4">
    <source>
        <dbReference type="Google" id="ProtNLM"/>
    </source>
</evidence>
<feature type="region of interest" description="Disordered" evidence="1">
    <location>
        <begin position="1"/>
        <end position="41"/>
    </location>
</feature>
<reference evidence="2 3" key="1">
    <citation type="submission" date="2024-01" db="EMBL/GenBank/DDBJ databases">
        <title>The complete chloroplast genome sequence of Lithospermum erythrorhizon: insights into the phylogenetic relationship among Boraginaceae species and the maternal lineages of purple gromwells.</title>
        <authorList>
            <person name="Okada T."/>
            <person name="Watanabe K."/>
        </authorList>
    </citation>
    <scope>NUCLEOTIDE SEQUENCE [LARGE SCALE GENOMIC DNA]</scope>
</reference>
<keyword evidence="3" id="KW-1185">Reference proteome</keyword>
<sequence>MGTNLSKVEESNSNQIEQPRKTVPSHESANDQVGKTHVSDKLPHKLDETLKDAEKQIDRSSSEKMYDQLYSGIYLKQKRQKYWVDKSLRNCFMLYANDLKITWGEDRRYWHWPLLKDQESSEVSTFQAAELLAVCWLEIHGKFETFKLSPGTRYEVVFVVMIKDKALGWNIPVNLRLTLPDKTIQQHKETLMEKQRGRWIEIPVGDFVTCPHQNMSNGSIPPAGDMEFSMYEFEGGLWKTGLVIKGVCIRPKINP</sequence>
<comment type="caution">
    <text evidence="2">The sequence shown here is derived from an EMBL/GenBank/DDBJ whole genome shotgun (WGS) entry which is preliminary data.</text>
</comment>
<gene>
    <name evidence="2" type="ORF">LIER_28032</name>
</gene>
<dbReference type="GO" id="GO:0030246">
    <property type="term" value="F:carbohydrate binding"/>
    <property type="evidence" value="ECO:0007669"/>
    <property type="project" value="InterPro"/>
</dbReference>
<dbReference type="InterPro" id="IPR052147">
    <property type="entry name" value="PP2-like/Lectin"/>
</dbReference>
<evidence type="ECO:0000256" key="1">
    <source>
        <dbReference type="SAM" id="MobiDB-lite"/>
    </source>
</evidence>
<accession>A0AAV3RE79</accession>
<dbReference type="EMBL" id="BAABME010009182">
    <property type="protein sequence ID" value="GAA0174697.1"/>
    <property type="molecule type" value="Genomic_DNA"/>
</dbReference>
<dbReference type="Proteomes" id="UP001454036">
    <property type="component" value="Unassembled WGS sequence"/>
</dbReference>
<dbReference type="PANTHER" id="PTHR48478:SF1">
    <property type="entry name" value="LECTIN-LIKE"/>
    <property type="match status" value="1"/>
</dbReference>
<dbReference type="PANTHER" id="PTHR48478">
    <property type="entry name" value="LECTIN-LIKE"/>
    <property type="match status" value="1"/>
</dbReference>
<organism evidence="2 3">
    <name type="scientific">Lithospermum erythrorhizon</name>
    <name type="common">Purple gromwell</name>
    <name type="synonym">Lithospermum officinale var. erythrorhizon</name>
    <dbReference type="NCBI Taxonomy" id="34254"/>
    <lineage>
        <taxon>Eukaryota</taxon>
        <taxon>Viridiplantae</taxon>
        <taxon>Streptophyta</taxon>
        <taxon>Embryophyta</taxon>
        <taxon>Tracheophyta</taxon>
        <taxon>Spermatophyta</taxon>
        <taxon>Magnoliopsida</taxon>
        <taxon>eudicotyledons</taxon>
        <taxon>Gunneridae</taxon>
        <taxon>Pentapetalae</taxon>
        <taxon>asterids</taxon>
        <taxon>lamiids</taxon>
        <taxon>Boraginales</taxon>
        <taxon>Boraginaceae</taxon>
        <taxon>Boraginoideae</taxon>
        <taxon>Lithospermeae</taxon>
        <taxon>Lithospermum</taxon>
    </lineage>
</organism>